<evidence type="ECO:0000256" key="1">
    <source>
        <dbReference type="SAM" id="MobiDB-lite"/>
    </source>
</evidence>
<evidence type="ECO:0000313" key="4">
    <source>
        <dbReference type="WBParaSite" id="SBAD_0000901701-mRNA-1"/>
    </source>
</evidence>
<protein>
    <submittedName>
        <fullName evidence="4">Helicase_C_4 domain-containing protein</fullName>
    </submittedName>
</protein>
<gene>
    <name evidence="2" type="ORF">SBAD_LOCUS8704</name>
</gene>
<organism evidence="4">
    <name type="scientific">Soboliphyme baturini</name>
    <dbReference type="NCBI Taxonomy" id="241478"/>
    <lineage>
        <taxon>Eukaryota</taxon>
        <taxon>Metazoa</taxon>
        <taxon>Ecdysozoa</taxon>
        <taxon>Nematoda</taxon>
        <taxon>Enoplea</taxon>
        <taxon>Dorylaimia</taxon>
        <taxon>Dioctophymatida</taxon>
        <taxon>Dioctophymatoidea</taxon>
        <taxon>Soboliphymatidae</taxon>
        <taxon>Soboliphyme</taxon>
    </lineage>
</organism>
<dbReference type="EMBL" id="UZAM01011876">
    <property type="protein sequence ID" value="VDP18750.1"/>
    <property type="molecule type" value="Genomic_DNA"/>
</dbReference>
<evidence type="ECO:0000313" key="3">
    <source>
        <dbReference type="Proteomes" id="UP000270296"/>
    </source>
</evidence>
<dbReference type="PANTHER" id="PTHR47027:SF30">
    <property type="entry name" value="THAP-TYPE DOMAIN-CONTAINING PROTEIN"/>
    <property type="match status" value="1"/>
</dbReference>
<dbReference type="OrthoDB" id="425681at2759"/>
<accession>A0A183IYK6</accession>
<sequence>ETEWQQFKRSLLEAAAECCGYKQVGLPPEGQQRSLWWTREVQLAVKEKKAALKKWLGNKEPSTCVQCVEARKAAAIAVAKAKADSWEKFGETICRLRAEKTGSLKFLKDRSGHPLTKDDDILRWREYFEELLNPAQQQEDSPLEQKASSETDDQGPIERFTAECDVTGIRMDASKRKSLVLHRSPARCSLQINGDAVEEVEKFKYFGIVFASDGKFEQEIDRRTGIASHILRELARPTATKPELSLKTNLSIFKPIILPILTYGPES</sequence>
<dbReference type="Proteomes" id="UP000270296">
    <property type="component" value="Unassembled WGS sequence"/>
</dbReference>
<feature type="region of interest" description="Disordered" evidence="1">
    <location>
        <begin position="135"/>
        <end position="155"/>
    </location>
</feature>
<keyword evidence="3" id="KW-1185">Reference proteome</keyword>
<dbReference type="AlphaFoldDB" id="A0A183IYK6"/>
<proteinExistence type="predicted"/>
<reference evidence="4" key="1">
    <citation type="submission" date="2016-06" db="UniProtKB">
        <authorList>
            <consortium name="WormBaseParasite"/>
        </authorList>
    </citation>
    <scope>IDENTIFICATION</scope>
</reference>
<name>A0A183IYK6_9BILA</name>
<dbReference type="WBParaSite" id="SBAD_0000901701-mRNA-1">
    <property type="protein sequence ID" value="SBAD_0000901701-mRNA-1"/>
    <property type="gene ID" value="SBAD_0000901701"/>
</dbReference>
<dbReference type="PANTHER" id="PTHR47027">
    <property type="entry name" value="REVERSE TRANSCRIPTASE DOMAIN-CONTAINING PROTEIN"/>
    <property type="match status" value="1"/>
</dbReference>
<evidence type="ECO:0000313" key="2">
    <source>
        <dbReference type="EMBL" id="VDP18750.1"/>
    </source>
</evidence>
<reference evidence="2 3" key="2">
    <citation type="submission" date="2018-11" db="EMBL/GenBank/DDBJ databases">
        <authorList>
            <consortium name="Pathogen Informatics"/>
        </authorList>
    </citation>
    <scope>NUCLEOTIDE SEQUENCE [LARGE SCALE GENOMIC DNA]</scope>
</reference>